<accession>A0A2N5MZJ3</accession>
<evidence type="ECO:0000313" key="2">
    <source>
        <dbReference type="Proteomes" id="UP000234789"/>
    </source>
</evidence>
<organism evidence="1 2">
    <name type="scientific">Paenibacillus pasadenensis</name>
    <dbReference type="NCBI Taxonomy" id="217090"/>
    <lineage>
        <taxon>Bacteria</taxon>
        <taxon>Bacillati</taxon>
        <taxon>Bacillota</taxon>
        <taxon>Bacilli</taxon>
        <taxon>Bacillales</taxon>
        <taxon>Paenibacillaceae</taxon>
        <taxon>Paenibacillus</taxon>
    </lineage>
</organism>
<protein>
    <submittedName>
        <fullName evidence="1">Uncharacterized protein</fullName>
    </submittedName>
</protein>
<dbReference type="EMBL" id="NFEZ01000005">
    <property type="protein sequence ID" value="PLT43511.1"/>
    <property type="molecule type" value="Genomic_DNA"/>
</dbReference>
<dbReference type="AlphaFoldDB" id="A0A2N5MZJ3"/>
<comment type="caution">
    <text evidence="1">The sequence shown here is derived from an EMBL/GenBank/DDBJ whole genome shotgun (WGS) entry which is preliminary data.</text>
</comment>
<gene>
    <name evidence="1" type="ORF">B8V81_5051</name>
</gene>
<proteinExistence type="predicted"/>
<sequence length="55" mass="6367">MKIEVYETGSKMKLIAYLVDANGEKTELLRTENGRDDLLNQIDDKNLSHLNVRFN</sequence>
<dbReference type="Proteomes" id="UP000234789">
    <property type="component" value="Unassembled WGS sequence"/>
</dbReference>
<reference evidence="1 2" key="1">
    <citation type="submission" date="2017-05" db="EMBL/GenBank/DDBJ databases">
        <title>Functional genome analysis of Paenibacillus pasadenensis strain R16: insights on endophytic life style and antifungal activity.</title>
        <authorList>
            <person name="Passera A."/>
            <person name="Marcolungo L."/>
            <person name="Casati P."/>
            <person name="Brasca M."/>
            <person name="Quaglino F."/>
            <person name="Delledonne M."/>
        </authorList>
    </citation>
    <scope>NUCLEOTIDE SEQUENCE [LARGE SCALE GENOMIC DNA]</scope>
    <source>
        <strain evidence="1 2">R16</strain>
    </source>
</reference>
<name>A0A2N5MZJ3_9BACL</name>
<evidence type="ECO:0000313" key="1">
    <source>
        <dbReference type="EMBL" id="PLT43511.1"/>
    </source>
</evidence>
<dbReference type="RefSeq" id="WP_180968535.1">
    <property type="nucleotide sequence ID" value="NZ_NFEZ01000005.1"/>
</dbReference>
<keyword evidence="2" id="KW-1185">Reference proteome</keyword>